<dbReference type="GO" id="GO:0016787">
    <property type="term" value="F:hydrolase activity"/>
    <property type="evidence" value="ECO:0007669"/>
    <property type="project" value="UniProtKB-KW"/>
</dbReference>
<sequence>MRLATIVFEGKEQAAVAASGGYVPVAAINRAQGTDWSTDMFALIASGRLDELTGWYNGGGNRIAEQLGGVPEADAKAAPLYRHPRKIWGIGMNYAKDPAELAAMPEDSEPVGFMKPDTALIGPGDDIVLPPQSKQVTAEAELAIVIGKACRNVGEDEALGCIAGYAASIDVTAADIHAKNQRFLTRAKSFDTFFSFGSELLTTDEAGDASEIRVETWHNGELSCADTVSNMRYRPAYIVAFHSRVMTLLPGDVILTGTPGAVVLRDGDTVGCRIGGGLRMLANPAVKG</sequence>
<gene>
    <name evidence="4" type="ORF">ACFSW5_16110</name>
</gene>
<keyword evidence="4" id="KW-0378">Hydrolase</keyword>
<name>A0ABW5QZ87_9BACL</name>
<dbReference type="Pfam" id="PF01557">
    <property type="entry name" value="FAA_hydrolase"/>
    <property type="match status" value="1"/>
</dbReference>
<dbReference type="InterPro" id="IPR011234">
    <property type="entry name" value="Fumarylacetoacetase-like_C"/>
</dbReference>
<dbReference type="InterPro" id="IPR051121">
    <property type="entry name" value="FAH"/>
</dbReference>
<evidence type="ECO:0000313" key="4">
    <source>
        <dbReference type="EMBL" id="MFD2661779.1"/>
    </source>
</evidence>
<dbReference type="EMBL" id="JBHUMY010000016">
    <property type="protein sequence ID" value="MFD2661779.1"/>
    <property type="molecule type" value="Genomic_DNA"/>
</dbReference>
<dbReference type="InterPro" id="IPR036663">
    <property type="entry name" value="Fumarylacetoacetase_C_sf"/>
</dbReference>
<accession>A0ABW5QZ87</accession>
<dbReference type="RefSeq" id="WP_379275052.1">
    <property type="nucleotide sequence ID" value="NZ_JBHUGT010000012.1"/>
</dbReference>
<organism evidence="4 5">
    <name type="scientific">Paenibacillus thailandensis</name>
    <dbReference type="NCBI Taxonomy" id="393250"/>
    <lineage>
        <taxon>Bacteria</taxon>
        <taxon>Bacillati</taxon>
        <taxon>Bacillota</taxon>
        <taxon>Bacilli</taxon>
        <taxon>Bacillales</taxon>
        <taxon>Paenibacillaceae</taxon>
        <taxon>Paenibacillus</taxon>
    </lineage>
</organism>
<dbReference type="PANTHER" id="PTHR42796:SF4">
    <property type="entry name" value="FUMARYLACETOACETATE HYDROLASE DOMAIN-CONTAINING PROTEIN 2A"/>
    <property type="match status" value="1"/>
</dbReference>
<feature type="domain" description="Fumarylacetoacetase-like C-terminal" evidence="3">
    <location>
        <begin position="86"/>
        <end position="276"/>
    </location>
</feature>
<keyword evidence="2" id="KW-0479">Metal-binding</keyword>
<evidence type="ECO:0000256" key="1">
    <source>
        <dbReference type="ARBA" id="ARBA00010211"/>
    </source>
</evidence>
<proteinExistence type="inferred from homology"/>
<comment type="similarity">
    <text evidence="1">Belongs to the FAH family.</text>
</comment>
<dbReference type="Proteomes" id="UP001597493">
    <property type="component" value="Unassembled WGS sequence"/>
</dbReference>
<comment type="caution">
    <text evidence="4">The sequence shown here is derived from an EMBL/GenBank/DDBJ whole genome shotgun (WGS) entry which is preliminary data.</text>
</comment>
<evidence type="ECO:0000256" key="2">
    <source>
        <dbReference type="ARBA" id="ARBA00022723"/>
    </source>
</evidence>
<protein>
    <submittedName>
        <fullName evidence="4">Fumarylacetoacetate hydrolase family protein</fullName>
    </submittedName>
</protein>
<keyword evidence="5" id="KW-1185">Reference proteome</keyword>
<dbReference type="PANTHER" id="PTHR42796">
    <property type="entry name" value="FUMARYLACETOACETATE HYDROLASE DOMAIN-CONTAINING PROTEIN 2A-RELATED"/>
    <property type="match status" value="1"/>
</dbReference>
<dbReference type="Gene3D" id="3.90.850.10">
    <property type="entry name" value="Fumarylacetoacetase-like, C-terminal domain"/>
    <property type="match status" value="1"/>
</dbReference>
<evidence type="ECO:0000313" key="5">
    <source>
        <dbReference type="Proteomes" id="UP001597493"/>
    </source>
</evidence>
<dbReference type="SUPFAM" id="SSF56529">
    <property type="entry name" value="FAH"/>
    <property type="match status" value="1"/>
</dbReference>
<evidence type="ECO:0000259" key="3">
    <source>
        <dbReference type="Pfam" id="PF01557"/>
    </source>
</evidence>
<reference evidence="5" key="1">
    <citation type="journal article" date="2019" name="Int. J. Syst. Evol. Microbiol.">
        <title>The Global Catalogue of Microorganisms (GCM) 10K type strain sequencing project: providing services to taxonomists for standard genome sequencing and annotation.</title>
        <authorList>
            <consortium name="The Broad Institute Genomics Platform"/>
            <consortium name="The Broad Institute Genome Sequencing Center for Infectious Disease"/>
            <person name="Wu L."/>
            <person name="Ma J."/>
        </authorList>
    </citation>
    <scope>NUCLEOTIDE SEQUENCE [LARGE SCALE GENOMIC DNA]</scope>
    <source>
        <strain evidence="5">TISTR 1827</strain>
    </source>
</reference>